<reference evidence="6" key="2">
    <citation type="submission" date="2012-08" db="EMBL/GenBank/DDBJ databases">
        <title>Genome sequence of Kazachstania naganishii.</title>
        <authorList>
            <person name="Gordon J.L."/>
            <person name="Armisen D."/>
            <person name="Proux-Wera E."/>
            <person name="OhEigeartaigh S.S."/>
            <person name="Byrne K.P."/>
            <person name="Wolfe K.H."/>
        </authorList>
    </citation>
    <scope>NUCLEOTIDE SEQUENCE [LARGE SCALE GENOMIC DNA]</scope>
    <source>
        <strain evidence="6">ATCC MYA-139 / BCRC 22969 / CBS 8797 / CCRC 22969 / KCTC 17520 / NBRC 10181 / NCYC 3082</strain>
    </source>
</reference>
<dbReference type="SUPFAM" id="SSF82153">
    <property type="entry name" value="FAS1 domain"/>
    <property type="match status" value="3"/>
</dbReference>
<feature type="compositionally biased region" description="Polar residues" evidence="1">
    <location>
        <begin position="839"/>
        <end position="871"/>
    </location>
</feature>
<dbReference type="AlphaFoldDB" id="J7R9U4"/>
<accession>J7R9U4</accession>
<sequence>MSTHFKWMIIVQVLLNSIWGIVLGDASKDTDNRFPFTSVVDLLSQDVQFSTFVRSLQRGGYIQYLNGLQNFTLFAPVNSAFATDGEIGEFDIENYLIHDKVLETKQVVNKTVVFRHNVKYPVVMAQNSNGDFTVNNLPVVERDLMPNMQNASIQGISFLMPDAYTLPGLVKTVQSPKYTYDCISQLLSEIEDLDELLNNKTVLVPSDRGFRRYFSSVEIKYLLNFYHQLNDMEGAIREKWDNDLNTLLQNLVLSEMIGGSIDGKEVVSNLNHDDLPFSSNDHGSQIVVNGTDLSLHHLSNLVYDFGLAHFYDTDLSLIKKHLHFDAETYLHGLNCSNFVEEIYFRKLQRLIQNTKSDEPITIFVPEPSLDDEGGFTKPSLLYHFTEQHVDLEKDFPILNRDELFTNFYDTSFCSSNKRLGGHCQRMKITKSKNGYSINNQYKIISSKPYHVGNTLIYTINKDLQLPGDLAPSLQVLDSCAQSIHFMRNLNLLDLKPNGEGYTVFLPCFDSWNKLGLNLEYLEQNSTAANLIMRNFIINGLYYTDAGHYDKNTTNNMGEEVRICANSSKDKNQEIAISLSSVDDDLLIRKDDDIMFNQGVIHPLRSLALPNALDISLRDLIETTGNIEMLDFLKQYSELDGLLNATSSYSILVPTLSSLHHENITLNSSKLKDFLKLHIIRGNDTVNLLNCEGDIHTLLGKTLTCNRIGEQSEYLRIKDGLINEVRILNKGCSTYNSTQSCVFLIDRPISLSWIDKEKYHLALPVVAVALGVVLGTFFMVGIFCCLLAVKFGKGKHIVLSDEEDNDVQVLPESDNDSDPRQPLLADRSGNVASSHGIANGPQSSTIPGSSMDNRRINTGTADTAYSSNSTSKPIRMDRK</sequence>
<keyword evidence="2" id="KW-1133">Transmembrane helix</keyword>
<proteinExistence type="predicted"/>
<feature type="signal peptide" evidence="3">
    <location>
        <begin position="1"/>
        <end position="24"/>
    </location>
</feature>
<dbReference type="EMBL" id="HE978321">
    <property type="protein sequence ID" value="CCK71645.1"/>
    <property type="molecule type" value="Genomic_DNA"/>
</dbReference>
<evidence type="ECO:0000313" key="5">
    <source>
        <dbReference type="EMBL" id="CCK71645.1"/>
    </source>
</evidence>
<reference evidence="5 6" key="1">
    <citation type="journal article" date="2011" name="Proc. Natl. Acad. Sci. U.S.A.">
        <title>Evolutionary erosion of yeast sex chromosomes by mating-type switching accidents.</title>
        <authorList>
            <person name="Gordon J.L."/>
            <person name="Armisen D."/>
            <person name="Proux-Wera E."/>
            <person name="Oheigeartaigh S.S."/>
            <person name="Byrne K.P."/>
            <person name="Wolfe K.H."/>
        </authorList>
    </citation>
    <scope>NUCLEOTIDE SEQUENCE [LARGE SCALE GENOMIC DNA]</scope>
    <source>
        <strain evidence="6">ATCC MYA-139 / BCRC 22969 / CBS 8797 / CCRC 22969 / KCTC 17520 / NBRC 10181 / NCYC 3082</strain>
    </source>
</reference>
<feature type="domain" description="FAS1" evidence="4">
    <location>
        <begin position="613"/>
        <end position="748"/>
    </location>
</feature>
<evidence type="ECO:0000256" key="2">
    <source>
        <dbReference type="SAM" id="Phobius"/>
    </source>
</evidence>
<evidence type="ECO:0000256" key="1">
    <source>
        <dbReference type="SAM" id="MobiDB-lite"/>
    </source>
</evidence>
<feature type="domain" description="FAS1" evidence="4">
    <location>
        <begin position="36"/>
        <end position="177"/>
    </location>
</feature>
<dbReference type="RefSeq" id="XP_022465890.1">
    <property type="nucleotide sequence ID" value="XM_022609500.1"/>
</dbReference>
<dbReference type="OMA" id="FCSSNKR"/>
<dbReference type="eggNOG" id="KOG1437">
    <property type="taxonomic scope" value="Eukaryota"/>
</dbReference>
<keyword evidence="6" id="KW-1185">Reference proteome</keyword>
<feature type="chain" id="PRO_5003796945" description="FAS1 domain-containing protein" evidence="3">
    <location>
        <begin position="25"/>
        <end position="878"/>
    </location>
</feature>
<feature type="transmembrane region" description="Helical" evidence="2">
    <location>
        <begin position="760"/>
        <end position="788"/>
    </location>
</feature>
<evidence type="ECO:0000259" key="4">
    <source>
        <dbReference type="PROSITE" id="PS50213"/>
    </source>
</evidence>
<dbReference type="InterPro" id="IPR050904">
    <property type="entry name" value="Adhesion/Biosynth-related"/>
</dbReference>
<keyword evidence="2" id="KW-0812">Transmembrane</keyword>
<name>J7R9U4_HUIN7</name>
<keyword evidence="3" id="KW-0732">Signal</keyword>
<organism evidence="5 6">
    <name type="scientific">Huiozyma naganishii (strain ATCC MYA-139 / BCRC 22969 / CBS 8797 / KCTC 17520 / NBRC 10181 / NCYC 3082 / Yp74L-3)</name>
    <name type="common">Yeast</name>
    <name type="synonym">Kazachstania naganishii</name>
    <dbReference type="NCBI Taxonomy" id="1071383"/>
    <lineage>
        <taxon>Eukaryota</taxon>
        <taxon>Fungi</taxon>
        <taxon>Dikarya</taxon>
        <taxon>Ascomycota</taxon>
        <taxon>Saccharomycotina</taxon>
        <taxon>Saccharomycetes</taxon>
        <taxon>Saccharomycetales</taxon>
        <taxon>Saccharomycetaceae</taxon>
        <taxon>Huiozyma</taxon>
    </lineage>
</organism>
<dbReference type="PANTHER" id="PTHR10900:SF125">
    <property type="entry name" value="FAS1 DOMAIN-CONTAINING PROTEIN YLR001C"/>
    <property type="match status" value="1"/>
</dbReference>
<protein>
    <recommendedName>
        <fullName evidence="4">FAS1 domain-containing protein</fullName>
    </recommendedName>
</protein>
<feature type="region of interest" description="Disordered" evidence="1">
    <location>
        <begin position="807"/>
        <end position="878"/>
    </location>
</feature>
<keyword evidence="2" id="KW-0472">Membrane</keyword>
<dbReference type="KEGG" id="kng:KNAG_0H02310"/>
<dbReference type="OrthoDB" id="286301at2759"/>
<dbReference type="InterPro" id="IPR036378">
    <property type="entry name" value="FAS1_dom_sf"/>
</dbReference>
<dbReference type="Proteomes" id="UP000006310">
    <property type="component" value="Chromosome 8"/>
</dbReference>
<evidence type="ECO:0000313" key="6">
    <source>
        <dbReference type="Proteomes" id="UP000006310"/>
    </source>
</evidence>
<dbReference type="HOGENOM" id="CLU_008441_0_0_1"/>
<dbReference type="Gene3D" id="2.30.180.10">
    <property type="entry name" value="FAS1 domain"/>
    <property type="match status" value="2"/>
</dbReference>
<dbReference type="PROSITE" id="PS50213">
    <property type="entry name" value="FAS1"/>
    <property type="match status" value="2"/>
</dbReference>
<dbReference type="GeneID" id="34527377"/>
<dbReference type="PANTHER" id="PTHR10900">
    <property type="entry name" value="PERIOSTIN-RELATED"/>
    <property type="match status" value="1"/>
</dbReference>
<gene>
    <name evidence="5" type="primary">KNAG0H02310</name>
    <name evidence="5" type="ordered locus">KNAG_0H02310</name>
</gene>
<dbReference type="STRING" id="1071383.J7R9U4"/>
<evidence type="ECO:0000256" key="3">
    <source>
        <dbReference type="SAM" id="SignalP"/>
    </source>
</evidence>
<dbReference type="InterPro" id="IPR000782">
    <property type="entry name" value="FAS1_domain"/>
</dbReference>
<dbReference type="Pfam" id="PF02469">
    <property type="entry name" value="Fasciclin"/>
    <property type="match status" value="1"/>
</dbReference>